<evidence type="ECO:0000313" key="11">
    <source>
        <dbReference type="Proteomes" id="UP000655588"/>
    </source>
</evidence>
<proteinExistence type="inferred from homology"/>
<comment type="subcellular location">
    <subcellularLocation>
        <location evidence="1">Membrane</location>
        <topology evidence="1">Multi-pass membrane protein</topology>
    </subcellularLocation>
</comment>
<dbReference type="PANTHER" id="PTHR24089">
    <property type="entry name" value="SOLUTE CARRIER FAMILY 25"/>
    <property type="match status" value="1"/>
</dbReference>
<dbReference type="PRINTS" id="PR00926">
    <property type="entry name" value="MITOCARRIER"/>
</dbReference>
<keyword evidence="5" id="KW-0677">Repeat</keyword>
<dbReference type="GO" id="GO:0016020">
    <property type="term" value="C:membrane"/>
    <property type="evidence" value="ECO:0007669"/>
    <property type="project" value="UniProtKB-SubCell"/>
</dbReference>
<dbReference type="InterPro" id="IPR002067">
    <property type="entry name" value="MCP"/>
</dbReference>
<organism evidence="10 11">
    <name type="scientific">Frieseomelitta varia</name>
    <dbReference type="NCBI Taxonomy" id="561572"/>
    <lineage>
        <taxon>Eukaryota</taxon>
        <taxon>Metazoa</taxon>
        <taxon>Ecdysozoa</taxon>
        <taxon>Arthropoda</taxon>
        <taxon>Hexapoda</taxon>
        <taxon>Insecta</taxon>
        <taxon>Pterygota</taxon>
        <taxon>Neoptera</taxon>
        <taxon>Endopterygota</taxon>
        <taxon>Hymenoptera</taxon>
        <taxon>Apocrita</taxon>
        <taxon>Aculeata</taxon>
        <taxon>Apoidea</taxon>
        <taxon>Anthophila</taxon>
        <taxon>Apidae</taxon>
        <taxon>Frieseomelitta</taxon>
    </lineage>
</organism>
<sequence length="361" mass="41073">MGTSSKSNSDNLDSEYAVAGAISGFVTRFACQPLDVVKIRFQLQVEPITNYHVSKYHSLLQAFYLIFKEEGISAFWKGHVSAQLLSVIYGMSQNHHSFLFLFTPDTVYHVCLRFVIYILKFIYILISVVLIKNYSKSKYENFYSYNVLIHEFHNYPLLNKWKYSTKFVAGAGAGFIATTISFPFDTIRTRLVAQSNNHIEFAILAGNCIIRHESPKAFFYGLLPTLLQIVPHTGLQFAFYAFFTDMYKKCYDEADIKFSNSMISGSAAGLLAKTIIYPFDLSRKRLQIQGFQNGRKGFGNFFECNGLIDCLKLTIKKEGVKGLFKGLIPSQLKASMTTALHFTIYEQSLIALKVLRLYISE</sequence>
<keyword evidence="4 7" id="KW-0812">Transmembrane</keyword>
<evidence type="ECO:0000256" key="3">
    <source>
        <dbReference type="ARBA" id="ARBA00022448"/>
    </source>
</evidence>
<evidence type="ECO:0000256" key="8">
    <source>
        <dbReference type="RuleBase" id="RU000488"/>
    </source>
</evidence>
<dbReference type="AlphaFoldDB" id="A0A833S7T7"/>
<keyword evidence="9" id="KW-1133">Transmembrane helix</keyword>
<evidence type="ECO:0000256" key="4">
    <source>
        <dbReference type="ARBA" id="ARBA00022692"/>
    </source>
</evidence>
<name>A0A833S7T7_9HYME</name>
<evidence type="ECO:0000256" key="7">
    <source>
        <dbReference type="PROSITE-ProRule" id="PRU00282"/>
    </source>
</evidence>
<feature type="repeat" description="Solcar" evidence="7">
    <location>
        <begin position="161"/>
        <end position="246"/>
    </location>
</feature>
<dbReference type="PROSITE" id="PS50920">
    <property type="entry name" value="SOLCAR"/>
    <property type="match status" value="3"/>
</dbReference>
<comment type="similarity">
    <text evidence="2 8">Belongs to the mitochondrial carrier (TC 2.A.29) family.</text>
</comment>
<keyword evidence="11" id="KW-1185">Reference proteome</keyword>
<dbReference type="InterPro" id="IPR023395">
    <property type="entry name" value="MCP_dom_sf"/>
</dbReference>
<gene>
    <name evidence="10" type="ORF">E2986_07397</name>
</gene>
<evidence type="ECO:0000256" key="9">
    <source>
        <dbReference type="SAM" id="Phobius"/>
    </source>
</evidence>
<dbReference type="SUPFAM" id="SSF103506">
    <property type="entry name" value="Mitochondrial carrier"/>
    <property type="match status" value="2"/>
</dbReference>
<evidence type="ECO:0000256" key="6">
    <source>
        <dbReference type="ARBA" id="ARBA00023136"/>
    </source>
</evidence>
<feature type="repeat" description="Solcar" evidence="7">
    <location>
        <begin position="256"/>
        <end position="351"/>
    </location>
</feature>
<feature type="transmembrane region" description="Helical" evidence="9">
    <location>
        <begin position="217"/>
        <end position="242"/>
    </location>
</feature>
<dbReference type="GO" id="GO:0055085">
    <property type="term" value="P:transmembrane transport"/>
    <property type="evidence" value="ECO:0007669"/>
    <property type="project" value="InterPro"/>
</dbReference>
<dbReference type="EMBL" id="WNWW01000332">
    <property type="protein sequence ID" value="KAF3426260.1"/>
    <property type="molecule type" value="Genomic_DNA"/>
</dbReference>
<evidence type="ECO:0008006" key="12">
    <source>
        <dbReference type="Google" id="ProtNLM"/>
    </source>
</evidence>
<dbReference type="Proteomes" id="UP000655588">
    <property type="component" value="Unassembled WGS sequence"/>
</dbReference>
<comment type="caution">
    <text evidence="10">The sequence shown here is derived from an EMBL/GenBank/DDBJ whole genome shotgun (WGS) entry which is preliminary data.</text>
</comment>
<evidence type="ECO:0000256" key="2">
    <source>
        <dbReference type="ARBA" id="ARBA00006375"/>
    </source>
</evidence>
<accession>A0A833S7T7</accession>
<keyword evidence="3 8" id="KW-0813">Transport</keyword>
<reference evidence="10" key="1">
    <citation type="submission" date="2019-11" db="EMBL/GenBank/DDBJ databases">
        <title>The nuclear and mitochondrial genomes of Frieseomelitta varia - a highly eusocial stingless bee (Meliponini) with a permanently sterile worker caste.</title>
        <authorList>
            <person name="Freitas F.C.P."/>
            <person name="Lourenco A.P."/>
            <person name="Nunes F.M.F."/>
            <person name="Paschoal A.R."/>
            <person name="Abreu F.C.P."/>
            <person name="Barbin F.O."/>
            <person name="Bataglia L."/>
            <person name="Cardoso-Junior C.A.M."/>
            <person name="Cervoni M.S."/>
            <person name="Silva S.R."/>
            <person name="Dalarmi F."/>
            <person name="Del Lama M.A."/>
            <person name="Depintor T.S."/>
            <person name="Ferreira K.M."/>
            <person name="Goria P.S."/>
            <person name="Jaskot M.C."/>
            <person name="Lago D.C."/>
            <person name="Luna-Lucena D."/>
            <person name="Moda L.M."/>
            <person name="Nascimento L."/>
            <person name="Pedrino M."/>
            <person name="Rabico F.O."/>
            <person name="Sanches F.C."/>
            <person name="Santos D.E."/>
            <person name="Santos C.G."/>
            <person name="Vieira J."/>
            <person name="Lopes T.F."/>
            <person name="Barchuk A.R."/>
            <person name="Hartfelder K."/>
            <person name="Simoes Z.L.P."/>
            <person name="Bitondi M.M.G."/>
            <person name="Pinheiro D.G."/>
        </authorList>
    </citation>
    <scope>NUCLEOTIDE SEQUENCE</scope>
    <source>
        <strain evidence="10">USP_RPSP 00005682</strain>
        <tissue evidence="10">Whole individual</tissue>
    </source>
</reference>
<evidence type="ECO:0000256" key="5">
    <source>
        <dbReference type="ARBA" id="ARBA00022737"/>
    </source>
</evidence>
<feature type="repeat" description="Solcar" evidence="7">
    <location>
        <begin position="9"/>
        <end position="103"/>
    </location>
</feature>
<evidence type="ECO:0000313" key="10">
    <source>
        <dbReference type="EMBL" id="KAF3426260.1"/>
    </source>
</evidence>
<keyword evidence="6 7" id="KW-0472">Membrane</keyword>
<feature type="transmembrane region" description="Helical" evidence="9">
    <location>
        <begin position="107"/>
        <end position="131"/>
    </location>
</feature>
<dbReference type="Gene3D" id="1.50.40.10">
    <property type="entry name" value="Mitochondrial carrier domain"/>
    <property type="match status" value="1"/>
</dbReference>
<dbReference type="Pfam" id="PF00153">
    <property type="entry name" value="Mito_carr"/>
    <property type="match status" value="3"/>
</dbReference>
<dbReference type="InterPro" id="IPR018108">
    <property type="entry name" value="MCP_transmembrane"/>
</dbReference>
<evidence type="ECO:0000256" key="1">
    <source>
        <dbReference type="ARBA" id="ARBA00004141"/>
    </source>
</evidence>
<protein>
    <recommendedName>
        <fullName evidence="12">Mitochondrial thiamine pyrophosphate carrier</fullName>
    </recommendedName>
</protein>